<dbReference type="EMBL" id="UGTV01000015">
    <property type="protein sequence ID" value="SUC11079.1"/>
    <property type="molecule type" value="Genomic_DNA"/>
</dbReference>
<keyword evidence="1" id="KW-0732">Signal</keyword>
<evidence type="ECO:0000256" key="1">
    <source>
        <dbReference type="SAM" id="SignalP"/>
    </source>
</evidence>
<name>A0A379EXF4_9PAST</name>
<reference evidence="2 3" key="1">
    <citation type="submission" date="2018-06" db="EMBL/GenBank/DDBJ databases">
        <authorList>
            <consortium name="Pathogen Informatics"/>
            <person name="Doyle S."/>
        </authorList>
    </citation>
    <scope>NUCLEOTIDE SEQUENCE [LARGE SCALE GENOMIC DNA]</scope>
    <source>
        <strain evidence="2 3">NCTC11621</strain>
    </source>
</reference>
<dbReference type="NCBIfam" id="TIGR00426">
    <property type="entry name" value="competence protein ComEA helix-hairpin-helix repeat region"/>
    <property type="match status" value="1"/>
</dbReference>
<dbReference type="InterPro" id="IPR051675">
    <property type="entry name" value="Endo/Exo/Phosphatase_dom_1"/>
</dbReference>
<protein>
    <submittedName>
        <fullName evidence="2">Putative competence protein ComEA</fullName>
    </submittedName>
</protein>
<dbReference type="AlphaFoldDB" id="A0A379EXF4"/>
<dbReference type="GO" id="GO:0015627">
    <property type="term" value="C:type II protein secretion system complex"/>
    <property type="evidence" value="ECO:0007669"/>
    <property type="project" value="TreeGrafter"/>
</dbReference>
<gene>
    <name evidence="2" type="ORF">NCTC11621_02161</name>
</gene>
<feature type="chain" id="PRO_5017061035" evidence="1">
    <location>
        <begin position="25"/>
        <end position="112"/>
    </location>
</feature>
<dbReference type="PANTHER" id="PTHR21180">
    <property type="entry name" value="ENDONUCLEASE/EXONUCLEASE/PHOSPHATASE FAMILY DOMAIN-CONTAINING PROTEIN 1"/>
    <property type="match status" value="1"/>
</dbReference>
<dbReference type="InterPro" id="IPR010994">
    <property type="entry name" value="RuvA_2-like"/>
</dbReference>
<dbReference type="RefSeq" id="WP_115323503.1">
    <property type="nucleotide sequence ID" value="NZ_UGTV01000015.1"/>
</dbReference>
<dbReference type="SUPFAM" id="SSF47781">
    <property type="entry name" value="RuvA domain 2-like"/>
    <property type="match status" value="1"/>
</dbReference>
<evidence type="ECO:0000313" key="2">
    <source>
        <dbReference type="EMBL" id="SUC11079.1"/>
    </source>
</evidence>
<dbReference type="GO" id="GO:0015628">
    <property type="term" value="P:protein secretion by the type II secretion system"/>
    <property type="evidence" value="ECO:0007669"/>
    <property type="project" value="TreeGrafter"/>
</dbReference>
<dbReference type="Gene3D" id="1.10.150.280">
    <property type="entry name" value="AF1531-like domain"/>
    <property type="match status" value="1"/>
</dbReference>
<evidence type="ECO:0000313" key="3">
    <source>
        <dbReference type="Proteomes" id="UP000254704"/>
    </source>
</evidence>
<sequence length="112" mass="12120">MTFNSVIIAILTLSSIFTSTNLFANSTNTTNTPLIAVDYVSTESVTGIGKININNATAAELQHDLIGVGAKKAEAIIQYREAHGPFTKIEQLLEVQGIGNVILEKNKDRLIF</sequence>
<accession>A0A379EXF4</accession>
<proteinExistence type="predicted"/>
<organism evidence="2 3">
    <name type="scientific">Pasteurella canis</name>
    <dbReference type="NCBI Taxonomy" id="753"/>
    <lineage>
        <taxon>Bacteria</taxon>
        <taxon>Pseudomonadati</taxon>
        <taxon>Pseudomonadota</taxon>
        <taxon>Gammaproteobacteria</taxon>
        <taxon>Pasteurellales</taxon>
        <taxon>Pasteurellaceae</taxon>
        <taxon>Pasteurella</taxon>
    </lineage>
</organism>
<dbReference type="InterPro" id="IPR004509">
    <property type="entry name" value="Competence_ComEA_HhH"/>
</dbReference>
<dbReference type="Proteomes" id="UP000254704">
    <property type="component" value="Unassembled WGS sequence"/>
</dbReference>
<dbReference type="Pfam" id="PF12836">
    <property type="entry name" value="HHH_3"/>
    <property type="match status" value="1"/>
</dbReference>
<dbReference type="PANTHER" id="PTHR21180:SF32">
    <property type="entry name" value="ENDONUCLEASE_EXONUCLEASE_PHOSPHATASE FAMILY DOMAIN-CONTAINING PROTEIN 1"/>
    <property type="match status" value="1"/>
</dbReference>
<feature type="signal peptide" evidence="1">
    <location>
        <begin position="1"/>
        <end position="24"/>
    </location>
</feature>